<keyword evidence="6 8" id="KW-0413">Isomerase</keyword>
<keyword evidence="4" id="KW-0677">Repeat</keyword>
<dbReference type="SUPFAM" id="SSF53697">
    <property type="entry name" value="SIS domain"/>
    <property type="match status" value="1"/>
</dbReference>
<organism evidence="14 15">
    <name type="scientific">Oceanococcus atlanticus</name>
    <dbReference type="NCBI Taxonomy" id="1317117"/>
    <lineage>
        <taxon>Bacteria</taxon>
        <taxon>Pseudomonadati</taxon>
        <taxon>Pseudomonadota</taxon>
        <taxon>Gammaproteobacteria</taxon>
        <taxon>Chromatiales</taxon>
        <taxon>Oceanococcaceae</taxon>
        <taxon>Oceanococcus</taxon>
    </lineage>
</organism>
<dbReference type="Pfam" id="PF00571">
    <property type="entry name" value="CBS"/>
    <property type="match status" value="2"/>
</dbReference>
<feature type="domain" description="SIS" evidence="13">
    <location>
        <begin position="35"/>
        <end position="178"/>
    </location>
</feature>
<dbReference type="Proteomes" id="UP000192342">
    <property type="component" value="Unassembled WGS sequence"/>
</dbReference>
<dbReference type="InterPro" id="IPR046348">
    <property type="entry name" value="SIS_dom_sf"/>
</dbReference>
<dbReference type="GO" id="GO:0097367">
    <property type="term" value="F:carbohydrate derivative binding"/>
    <property type="evidence" value="ECO:0007669"/>
    <property type="project" value="InterPro"/>
</dbReference>
<evidence type="ECO:0000313" key="15">
    <source>
        <dbReference type="Proteomes" id="UP000192342"/>
    </source>
</evidence>
<dbReference type="PROSITE" id="PS51464">
    <property type="entry name" value="SIS"/>
    <property type="match status" value="1"/>
</dbReference>
<dbReference type="InterPro" id="IPR050986">
    <property type="entry name" value="GutQ/KpsF_isomerases"/>
</dbReference>
<feature type="site" description="Catalytically relevant" evidence="10">
    <location>
        <position position="187"/>
    </location>
</feature>
<feature type="site" description="Catalytically relevant" evidence="10">
    <location>
        <position position="105"/>
    </location>
</feature>
<dbReference type="Gene3D" id="3.10.580.10">
    <property type="entry name" value="CBS-domain"/>
    <property type="match status" value="1"/>
</dbReference>
<keyword evidence="15" id="KW-1185">Reference proteome</keyword>
<proteinExistence type="inferred from homology"/>
<evidence type="ECO:0000256" key="1">
    <source>
        <dbReference type="ARBA" id="ARBA00004756"/>
    </source>
</evidence>
<dbReference type="SMART" id="SM00116">
    <property type="entry name" value="CBS"/>
    <property type="match status" value="2"/>
</dbReference>
<dbReference type="FunFam" id="3.40.50.10490:FF:000011">
    <property type="entry name" value="Arabinose 5-phosphate isomerase"/>
    <property type="match status" value="1"/>
</dbReference>
<evidence type="ECO:0000256" key="2">
    <source>
        <dbReference type="ARBA" id="ARBA00008165"/>
    </source>
</evidence>
<dbReference type="FunFam" id="3.10.580.10:FF:000007">
    <property type="entry name" value="Arabinose 5-phosphate isomerase"/>
    <property type="match status" value="1"/>
</dbReference>
<evidence type="ECO:0000256" key="3">
    <source>
        <dbReference type="ARBA" id="ARBA00011881"/>
    </source>
</evidence>
<keyword evidence="9" id="KW-0862">Zinc</keyword>
<dbReference type="Gene3D" id="3.40.50.10490">
    <property type="entry name" value="Glucose-6-phosphate isomerase like protein, domain 1"/>
    <property type="match status" value="1"/>
</dbReference>
<sequence>MKPETLIERGREVLSIERDALTALTDRIDADFARACDLMLACEGRVVVTGMGKSGHIGNKIAATLASTGTPSFFLHPGEASHGDLGMITPKDVVVGLSYSGETAELLTLIPLIKRQGVPLIAMSGRPESSLASEADVHLNVAVAKEACPLNLAPTASSTATLAMGDALAVALLDARGFTAEDFARSHPGGSLGRRLLVHVRDVMHAGDDVPAIRRGAPLAEALIEVTRKGMGMTAVIDDDQRIIGIFTDGDLRRTLDRNADMHSTLIEEVMSPGPKTIDADQLAAEAVAMMQQHSITALLVADQDKRLQGALHMHDLLRAGVI</sequence>
<dbReference type="EC" id="5.3.1.13" evidence="8"/>
<dbReference type="InterPro" id="IPR001347">
    <property type="entry name" value="SIS_dom"/>
</dbReference>
<feature type="domain" description="CBS" evidence="12">
    <location>
        <begin position="271"/>
        <end position="323"/>
    </location>
</feature>
<dbReference type="Pfam" id="PF01380">
    <property type="entry name" value="SIS"/>
    <property type="match status" value="1"/>
</dbReference>
<keyword evidence="9" id="KW-0479">Metal-binding</keyword>
<evidence type="ECO:0000256" key="4">
    <source>
        <dbReference type="ARBA" id="ARBA00022737"/>
    </source>
</evidence>
<evidence type="ECO:0000256" key="9">
    <source>
        <dbReference type="PIRSR" id="PIRSR004692-2"/>
    </source>
</evidence>
<evidence type="ECO:0000256" key="7">
    <source>
        <dbReference type="ARBA" id="ARBA00060658"/>
    </source>
</evidence>
<dbReference type="InterPro" id="IPR046342">
    <property type="entry name" value="CBS_dom_sf"/>
</dbReference>
<protein>
    <recommendedName>
        <fullName evidence="8">Arabinose 5-phosphate isomerase</fullName>
        <shortName evidence="8">API</shortName>
        <ecNumber evidence="8">5.3.1.13</ecNumber>
    </recommendedName>
</protein>
<feature type="domain" description="CBS" evidence="12">
    <location>
        <begin position="204"/>
        <end position="262"/>
    </location>
</feature>
<evidence type="ECO:0000256" key="5">
    <source>
        <dbReference type="ARBA" id="ARBA00023122"/>
    </source>
</evidence>
<dbReference type="STRING" id="1317117.ATO7_14618"/>
<accession>A0A1Y1SBE7</accession>
<evidence type="ECO:0000256" key="8">
    <source>
        <dbReference type="PIRNR" id="PIRNR004692"/>
    </source>
</evidence>
<evidence type="ECO:0000256" key="10">
    <source>
        <dbReference type="PIRSR" id="PIRSR004692-3"/>
    </source>
</evidence>
<name>A0A1Y1SBE7_9GAMM</name>
<dbReference type="PIRSF" id="PIRSF004692">
    <property type="entry name" value="KdsD_KpsF"/>
    <property type="match status" value="1"/>
</dbReference>
<feature type="site" description="Catalytically relevant" evidence="10">
    <location>
        <position position="146"/>
    </location>
</feature>
<dbReference type="NCBIfam" id="TIGR00393">
    <property type="entry name" value="kpsF"/>
    <property type="match status" value="1"/>
</dbReference>
<dbReference type="OrthoDB" id="9762536at2"/>
<dbReference type="GO" id="GO:0046872">
    <property type="term" value="F:metal ion binding"/>
    <property type="evidence" value="ECO:0007669"/>
    <property type="project" value="UniProtKB-KW"/>
</dbReference>
<dbReference type="GO" id="GO:0019146">
    <property type="term" value="F:arabinose-5-phosphate isomerase activity"/>
    <property type="evidence" value="ECO:0007669"/>
    <property type="project" value="UniProtKB-EC"/>
</dbReference>
<comment type="subunit">
    <text evidence="3">Homotetramer.</text>
</comment>
<dbReference type="GO" id="GO:1901135">
    <property type="term" value="P:carbohydrate derivative metabolic process"/>
    <property type="evidence" value="ECO:0007669"/>
    <property type="project" value="InterPro"/>
</dbReference>
<dbReference type="CDD" id="cd05014">
    <property type="entry name" value="SIS_Kpsf"/>
    <property type="match status" value="1"/>
</dbReference>
<dbReference type="InterPro" id="IPR004800">
    <property type="entry name" value="KdsD/KpsF-type"/>
</dbReference>
<gene>
    <name evidence="14" type="ORF">ATO7_14618</name>
</gene>
<evidence type="ECO:0000259" key="12">
    <source>
        <dbReference type="PROSITE" id="PS51371"/>
    </source>
</evidence>
<dbReference type="EMBL" id="AQQV01000004">
    <property type="protein sequence ID" value="ORE85464.1"/>
    <property type="molecule type" value="Genomic_DNA"/>
</dbReference>
<dbReference type="AlphaFoldDB" id="A0A1Y1SBE7"/>
<comment type="catalytic activity">
    <reaction evidence="8">
        <text>D-arabinose 5-phosphate = D-ribulose 5-phosphate</text>
        <dbReference type="Rhea" id="RHEA:23104"/>
        <dbReference type="ChEBI" id="CHEBI:57693"/>
        <dbReference type="ChEBI" id="CHEBI:58121"/>
        <dbReference type="EC" id="5.3.1.13"/>
    </reaction>
</comment>
<comment type="pathway">
    <text evidence="7">Carbohydrate biosynthesis; 3-deoxy-D-manno-octulosonate biosynthesis; 3-deoxy-D-manno-octulosonate from D-ribulose 5-phosphate: step 1/3.</text>
</comment>
<evidence type="ECO:0000256" key="6">
    <source>
        <dbReference type="ARBA" id="ARBA00023235"/>
    </source>
</evidence>
<dbReference type="GO" id="GO:0005975">
    <property type="term" value="P:carbohydrate metabolic process"/>
    <property type="evidence" value="ECO:0007669"/>
    <property type="project" value="InterPro"/>
</dbReference>
<reference evidence="14 15" key="1">
    <citation type="submission" date="2013-04" db="EMBL/GenBank/DDBJ databases">
        <title>Oceanococcus atlanticus 22II-S10r2 Genome Sequencing.</title>
        <authorList>
            <person name="Lai Q."/>
            <person name="Li G."/>
            <person name="Shao Z."/>
        </authorList>
    </citation>
    <scope>NUCLEOTIDE SEQUENCE [LARGE SCALE GENOMIC DNA]</scope>
    <source>
        <strain evidence="14 15">22II-S10r2</strain>
    </source>
</reference>
<comment type="pathway">
    <text evidence="1">Bacterial outer membrane biogenesis; lipopolysaccharide biosynthesis.</text>
</comment>
<dbReference type="RefSeq" id="WP_083563071.1">
    <property type="nucleotide sequence ID" value="NZ_AQQV01000004.1"/>
</dbReference>
<dbReference type="PROSITE" id="PS51371">
    <property type="entry name" value="CBS"/>
    <property type="match status" value="2"/>
</dbReference>
<dbReference type="CDD" id="cd04604">
    <property type="entry name" value="CBS_pair_SIS_assoc"/>
    <property type="match status" value="1"/>
</dbReference>
<evidence type="ECO:0000256" key="11">
    <source>
        <dbReference type="PROSITE-ProRule" id="PRU00703"/>
    </source>
</evidence>
<comment type="similarity">
    <text evidence="2 8">Belongs to the SIS family. GutQ/KpsF subfamily.</text>
</comment>
<feature type="binding site" evidence="9">
    <location>
        <position position="76"/>
    </location>
    <ligand>
        <name>Zn(2+)</name>
        <dbReference type="ChEBI" id="CHEBI:29105"/>
    </ligand>
</feature>
<evidence type="ECO:0000313" key="14">
    <source>
        <dbReference type="EMBL" id="ORE85464.1"/>
    </source>
</evidence>
<feature type="site" description="Catalytically relevant" evidence="10">
    <location>
        <position position="53"/>
    </location>
</feature>
<keyword evidence="5 11" id="KW-0129">CBS domain</keyword>
<evidence type="ECO:0000259" key="13">
    <source>
        <dbReference type="PROSITE" id="PS51464"/>
    </source>
</evidence>
<dbReference type="InterPro" id="IPR000644">
    <property type="entry name" value="CBS_dom"/>
</dbReference>
<dbReference type="PANTHER" id="PTHR42745:SF1">
    <property type="entry name" value="ARABINOSE 5-PHOSPHATE ISOMERASE KDSD"/>
    <property type="match status" value="1"/>
</dbReference>
<dbReference type="InterPro" id="IPR035474">
    <property type="entry name" value="SIS_Kpsf"/>
</dbReference>
<dbReference type="PANTHER" id="PTHR42745">
    <property type="match status" value="1"/>
</dbReference>
<comment type="caution">
    <text evidence="14">The sequence shown here is derived from an EMBL/GenBank/DDBJ whole genome shotgun (WGS) entry which is preliminary data.</text>
</comment>